<dbReference type="PROSITE" id="PS00125">
    <property type="entry name" value="SER_THR_PHOSPHATASE"/>
    <property type="match status" value="1"/>
</dbReference>
<gene>
    <name evidence="11" type="primary">Bm2347</name>
    <name evidence="13" type="synonym">Bm1_14850</name>
    <name evidence="11" type="ORF">BM_BM2347</name>
</gene>
<comment type="catalytic activity">
    <reaction evidence="6">
        <text>O-phospho-L-seryl-[protein] + H2O = L-seryl-[protein] + phosphate</text>
        <dbReference type="Rhea" id="RHEA:20629"/>
        <dbReference type="Rhea" id="RHEA-COMP:9863"/>
        <dbReference type="Rhea" id="RHEA-COMP:11604"/>
        <dbReference type="ChEBI" id="CHEBI:15377"/>
        <dbReference type="ChEBI" id="CHEBI:29999"/>
        <dbReference type="ChEBI" id="CHEBI:43474"/>
        <dbReference type="ChEBI" id="CHEBI:83421"/>
        <dbReference type="EC" id="3.1.3.16"/>
    </reaction>
</comment>
<sequence>MLDENEATQKTEMEESRKIIKGKKSGKPPIMKEMNKPPLVKEMSTEKKLVLRELIKKHLLAGSTRMEYELPDLHQLLTMAKASFQKVPTLIEVPCPVNICGDIHGQYGDLMRIFASCGLPFKVRYLFLGDYVDRGRHPLEVIVLLLACKIQFPKFVFLLRGNHELFHINKPLRMVKGLAQDLLWADPETGAKGFQRNQIRGVSWVFGENAVHEKIKQLGIDMVIRAHQVVEFGYAFFANRKLITVFSAARYHEDLCNFAAVVVIDSHLELSFLQLKPSEYEQQRKKSLYQRQMLKMI</sequence>
<dbReference type="InterPro" id="IPR006186">
    <property type="entry name" value="Ser/Thr-sp_prot-phosphatase"/>
</dbReference>
<dbReference type="RefSeq" id="XP_042938846.1">
    <property type="nucleotide sequence ID" value="XM_043082912.1"/>
</dbReference>
<reference evidence="12" key="1">
    <citation type="journal article" date="2007" name="Science">
        <title>Draft genome of the filarial nematode parasite Brugia malayi.</title>
        <authorList>
            <person name="Ghedin E."/>
            <person name="Wang S."/>
            <person name="Spiro D."/>
            <person name="Caler E."/>
            <person name="Zhao Q."/>
            <person name="Crabtree J."/>
            <person name="Allen J.E."/>
            <person name="Delcher A.L."/>
            <person name="Guiliano D.B."/>
            <person name="Miranda-Saavedra D."/>
            <person name="Angiuoli S.V."/>
            <person name="Creasy T."/>
            <person name="Amedeo P."/>
            <person name="Haas B."/>
            <person name="El-Sayed N.M."/>
            <person name="Wortman J.R."/>
            <person name="Feldblyum T."/>
            <person name="Tallon L."/>
            <person name="Schatz M."/>
            <person name="Shumway M."/>
            <person name="Koo H."/>
            <person name="Salzberg S.L."/>
            <person name="Schobel S."/>
            <person name="Pertea M."/>
            <person name="Pop M."/>
            <person name="White O."/>
            <person name="Barton G.J."/>
            <person name="Carlow C.K."/>
            <person name="Crawford M.J."/>
            <person name="Daub J."/>
            <person name="Dimmic M.W."/>
            <person name="Estes C.F."/>
            <person name="Foster J.M."/>
            <person name="Ganatra M."/>
            <person name="Gregory W.F."/>
            <person name="Johnson N.M."/>
            <person name="Jin J."/>
            <person name="Komuniecki R."/>
            <person name="Korf I."/>
            <person name="Kumar S."/>
            <person name="Laney S."/>
            <person name="Li B.W."/>
            <person name="Li W."/>
            <person name="Lindblom T.H."/>
            <person name="Lustigman S."/>
            <person name="Ma D."/>
            <person name="Maina C.V."/>
            <person name="Martin D.M."/>
            <person name="McCarter J.P."/>
            <person name="McReynolds L."/>
            <person name="Mitreva M."/>
            <person name="Nutman T.B."/>
            <person name="Parkinson J."/>
            <person name="Peregrin-Alvarez J.M."/>
            <person name="Poole C."/>
            <person name="Ren Q."/>
            <person name="Saunders L."/>
            <person name="Sluder A.E."/>
            <person name="Smith K."/>
            <person name="Stanke M."/>
            <person name="Unnasch T.R."/>
            <person name="Ware J."/>
            <person name="Wei A.D."/>
            <person name="Weil G."/>
            <person name="Williams D.J."/>
            <person name="Zhang Y."/>
            <person name="Williams S.A."/>
            <person name="Fraser-Liggett C."/>
            <person name="Slatko B."/>
            <person name="Blaxter M.L."/>
            <person name="Scott A.L."/>
        </authorList>
    </citation>
    <scope>NUCLEOTIDE SEQUENCE</scope>
    <source>
        <strain evidence="12">FR3</strain>
    </source>
</reference>
<feature type="domain" description="Serine/threonine specific protein phosphatases" evidence="10">
    <location>
        <begin position="159"/>
        <end position="164"/>
    </location>
</feature>
<evidence type="ECO:0000313" key="11">
    <source>
        <dbReference type="EMBL" id="VIP00152.1"/>
    </source>
</evidence>
<evidence type="ECO:0000313" key="13">
    <source>
        <dbReference type="WBParaSite" id="Bm2347b.1"/>
    </source>
</evidence>
<dbReference type="PRINTS" id="PR00114">
    <property type="entry name" value="STPHPHTASE"/>
</dbReference>
<dbReference type="InterPro" id="IPR004843">
    <property type="entry name" value="Calcineurin-like_PHP"/>
</dbReference>
<dbReference type="GO" id="GO:0005634">
    <property type="term" value="C:nucleus"/>
    <property type="evidence" value="ECO:0007669"/>
    <property type="project" value="TreeGrafter"/>
</dbReference>
<evidence type="ECO:0000256" key="5">
    <source>
        <dbReference type="ARBA" id="ARBA00023211"/>
    </source>
</evidence>
<dbReference type="OrthoDB" id="5836211at2759"/>
<evidence type="ECO:0000256" key="6">
    <source>
        <dbReference type="ARBA" id="ARBA00047761"/>
    </source>
</evidence>
<evidence type="ECO:0000256" key="2">
    <source>
        <dbReference type="ARBA" id="ARBA00022723"/>
    </source>
</evidence>
<dbReference type="GO" id="GO:0005737">
    <property type="term" value="C:cytoplasm"/>
    <property type="evidence" value="ECO:0007669"/>
    <property type="project" value="TreeGrafter"/>
</dbReference>
<protein>
    <recommendedName>
        <fullName evidence="8">Serine/threonine-protein phosphatase</fullName>
        <ecNumber evidence="8">3.1.3.16</ecNumber>
    </recommendedName>
</protein>
<dbReference type="GO" id="GO:0004722">
    <property type="term" value="F:protein serine/threonine phosphatase activity"/>
    <property type="evidence" value="ECO:0007669"/>
    <property type="project" value="UniProtKB-EC"/>
</dbReference>
<evidence type="ECO:0000259" key="10">
    <source>
        <dbReference type="PROSITE" id="PS00125"/>
    </source>
</evidence>
<feature type="region of interest" description="Disordered" evidence="9">
    <location>
        <begin position="1"/>
        <end position="34"/>
    </location>
</feature>
<evidence type="ECO:0000256" key="9">
    <source>
        <dbReference type="SAM" id="MobiDB-lite"/>
    </source>
</evidence>
<accession>A0A5K1UQ74</accession>
<accession>A0A8L7SYC3</accession>
<dbReference type="Gene3D" id="3.60.21.10">
    <property type="match status" value="2"/>
</dbReference>
<dbReference type="Pfam" id="PF00149">
    <property type="entry name" value="Metallophos"/>
    <property type="match status" value="1"/>
</dbReference>
<keyword evidence="2" id="KW-0479">Metal-binding</keyword>
<organism evidence="11">
    <name type="scientific">Brugia malayi</name>
    <name type="common">Filarial nematode worm</name>
    <dbReference type="NCBI Taxonomy" id="6279"/>
    <lineage>
        <taxon>Eukaryota</taxon>
        <taxon>Metazoa</taxon>
        <taxon>Ecdysozoa</taxon>
        <taxon>Nematoda</taxon>
        <taxon>Chromadorea</taxon>
        <taxon>Rhabditida</taxon>
        <taxon>Spirurina</taxon>
        <taxon>Spiruromorpha</taxon>
        <taxon>Filarioidea</taxon>
        <taxon>Onchocercidae</taxon>
        <taxon>Brugia</taxon>
    </lineage>
</organism>
<evidence type="ECO:0000313" key="12">
    <source>
        <dbReference type="Proteomes" id="UP000006672"/>
    </source>
</evidence>
<evidence type="ECO:0000256" key="8">
    <source>
        <dbReference type="RuleBase" id="RU004273"/>
    </source>
</evidence>
<evidence type="ECO:0000256" key="3">
    <source>
        <dbReference type="ARBA" id="ARBA00022801"/>
    </source>
</evidence>
<keyword evidence="12" id="KW-1185">Reference proteome</keyword>
<dbReference type="PANTHER" id="PTHR11668:SF300">
    <property type="entry name" value="SERINE_THREONINE-PROTEIN PHOSPHATASE"/>
    <property type="match status" value="1"/>
</dbReference>
<name>A0A5K1UQ74_BRUMA</name>
<keyword evidence="3 8" id="KW-0378">Hydrolase</keyword>
<dbReference type="PANTHER" id="PTHR11668">
    <property type="entry name" value="SERINE/THREONINE PROTEIN PHOSPHATASE"/>
    <property type="match status" value="1"/>
</dbReference>
<evidence type="ECO:0000256" key="1">
    <source>
        <dbReference type="ARBA" id="ARBA00001936"/>
    </source>
</evidence>
<dbReference type="EMBL" id="CAAKNF010000016">
    <property type="protein sequence ID" value="VIP00152.1"/>
    <property type="molecule type" value="Genomic_DNA"/>
</dbReference>
<dbReference type="AlphaFoldDB" id="A0A5K1UQ74"/>
<dbReference type="SMART" id="SM00156">
    <property type="entry name" value="PP2Ac"/>
    <property type="match status" value="1"/>
</dbReference>
<comment type="similarity">
    <text evidence="8">Belongs to the PPP phosphatase family.</text>
</comment>
<dbReference type="InterPro" id="IPR050341">
    <property type="entry name" value="PP1_catalytic_subunit"/>
</dbReference>
<keyword evidence="5" id="KW-0464">Manganese</keyword>
<feature type="compositionally biased region" description="Basic and acidic residues" evidence="9">
    <location>
        <begin position="7"/>
        <end position="18"/>
    </location>
</feature>
<evidence type="ECO:0000256" key="4">
    <source>
        <dbReference type="ARBA" id="ARBA00022912"/>
    </source>
</evidence>
<reference evidence="11" key="2">
    <citation type="submission" date="2019-04" db="EMBL/GenBank/DDBJ databases">
        <authorList>
            <person name="Howe K."/>
            <person name="Paulini M."/>
            <person name="Williams G."/>
        </authorList>
    </citation>
    <scope>NUCLEOTIDE SEQUENCE [LARGE SCALE GENOMIC DNA]</scope>
    <source>
        <strain evidence="11">FR3</strain>
    </source>
</reference>
<dbReference type="WBParaSite" id="Bm2347b.1">
    <property type="protein sequence ID" value="Bm2347b.1"/>
    <property type="gene ID" value="WBGene00222608"/>
</dbReference>
<dbReference type="SUPFAM" id="SSF56300">
    <property type="entry name" value="Metallo-dependent phosphatases"/>
    <property type="match status" value="1"/>
</dbReference>
<reference evidence="13" key="3">
    <citation type="submission" date="2022-04" db="UniProtKB">
        <authorList>
            <consortium name="WormBaseParasite"/>
        </authorList>
    </citation>
    <scope>IDENTIFICATION</scope>
</reference>
<comment type="catalytic activity">
    <reaction evidence="7 8">
        <text>O-phospho-L-threonyl-[protein] + H2O = L-threonyl-[protein] + phosphate</text>
        <dbReference type="Rhea" id="RHEA:47004"/>
        <dbReference type="Rhea" id="RHEA-COMP:11060"/>
        <dbReference type="Rhea" id="RHEA-COMP:11605"/>
        <dbReference type="ChEBI" id="CHEBI:15377"/>
        <dbReference type="ChEBI" id="CHEBI:30013"/>
        <dbReference type="ChEBI" id="CHEBI:43474"/>
        <dbReference type="ChEBI" id="CHEBI:61977"/>
        <dbReference type="EC" id="3.1.3.16"/>
    </reaction>
</comment>
<proteinExistence type="inferred from homology"/>
<keyword evidence="4" id="KW-0904">Protein phosphatase</keyword>
<dbReference type="Proteomes" id="UP000006672">
    <property type="component" value="Unassembled WGS sequence"/>
</dbReference>
<dbReference type="CTD" id="6097886"/>
<comment type="cofactor">
    <cofactor evidence="1">
        <name>Mn(2+)</name>
        <dbReference type="ChEBI" id="CHEBI:29035"/>
    </cofactor>
</comment>
<dbReference type="InterPro" id="IPR029052">
    <property type="entry name" value="Metallo-depent_PP-like"/>
</dbReference>
<dbReference type="EC" id="3.1.3.16" evidence="8"/>
<evidence type="ECO:0000256" key="7">
    <source>
        <dbReference type="ARBA" id="ARBA00048336"/>
    </source>
</evidence>
<dbReference type="GO" id="GO:0046872">
    <property type="term" value="F:metal ion binding"/>
    <property type="evidence" value="ECO:0007669"/>
    <property type="project" value="UniProtKB-KW"/>
</dbReference>
<dbReference type="GeneID" id="6097886"/>